<dbReference type="InterPro" id="IPR019399">
    <property type="entry name" value="Parkin_co-regulated_protein"/>
</dbReference>
<evidence type="ECO:0000313" key="2">
    <source>
        <dbReference type="Proteomes" id="UP001489004"/>
    </source>
</evidence>
<reference evidence="1 2" key="1">
    <citation type="journal article" date="2024" name="Nat. Commun.">
        <title>Phylogenomics reveals the evolutionary origins of lichenization in chlorophyte algae.</title>
        <authorList>
            <person name="Puginier C."/>
            <person name="Libourel C."/>
            <person name="Otte J."/>
            <person name="Skaloud P."/>
            <person name="Haon M."/>
            <person name="Grisel S."/>
            <person name="Petersen M."/>
            <person name="Berrin J.G."/>
            <person name="Delaux P.M."/>
            <person name="Dal Grande F."/>
            <person name="Keller J."/>
        </authorList>
    </citation>
    <scope>NUCLEOTIDE SEQUENCE [LARGE SCALE GENOMIC DNA]</scope>
    <source>
        <strain evidence="1 2">SAG 2043</strain>
    </source>
</reference>
<sequence length="352" mass="39602">MVRGSTHQHSEGRLCQTEPTLRDTRSSWLGDQCQRQVQTAPARHAARVSRVAPRPVIHCYGRVDDHKSLLAIPAGRLAVLRNITPPKRGAPQREPWEFLQRHGGKSLRQRVVQKAVLAEQPINRDPAFQPGNGGIKSPEQFRTRVTQFQQRYEAGDIDFLSQDSGGITNHIRWRRPLSQVDVARWLPVFIEGICGYQEPYRFLAIKGATDMIEVAGPQLVPMVHSLSPALKAALDTREPATVAACLGLIKHIMQTEHKMAAAFLPYLRYWSQVLVLFRSKAVKVSMGYNSRETVSLPELVTGVLSLIEEHGRSAALPTIKKHIPGWVSSHQPLRCQHESDPKRKKLMPYTLI</sequence>
<accession>A0AAW1PWM3</accession>
<gene>
    <name evidence="1" type="ORF">WJX72_007529</name>
</gene>
<name>A0AAW1PWM3_9CHLO</name>
<dbReference type="EMBL" id="JALJOR010000008">
    <property type="protein sequence ID" value="KAK9813013.1"/>
    <property type="molecule type" value="Genomic_DNA"/>
</dbReference>
<dbReference type="Proteomes" id="UP001489004">
    <property type="component" value="Unassembled WGS sequence"/>
</dbReference>
<organism evidence="1 2">
    <name type="scientific">[Myrmecia] bisecta</name>
    <dbReference type="NCBI Taxonomy" id="41462"/>
    <lineage>
        <taxon>Eukaryota</taxon>
        <taxon>Viridiplantae</taxon>
        <taxon>Chlorophyta</taxon>
        <taxon>core chlorophytes</taxon>
        <taxon>Trebouxiophyceae</taxon>
        <taxon>Trebouxiales</taxon>
        <taxon>Trebouxiaceae</taxon>
        <taxon>Myrmecia</taxon>
    </lineage>
</organism>
<dbReference type="GO" id="GO:0030544">
    <property type="term" value="F:Hsp70 protein binding"/>
    <property type="evidence" value="ECO:0007669"/>
    <property type="project" value="TreeGrafter"/>
</dbReference>
<dbReference type="GO" id="GO:0051879">
    <property type="term" value="F:Hsp90 protein binding"/>
    <property type="evidence" value="ECO:0007669"/>
    <property type="project" value="TreeGrafter"/>
</dbReference>
<dbReference type="PANTHER" id="PTHR21207">
    <property type="entry name" value="PARKIN COREGULATED GENE PROTEIN PARK2 COREGULATED"/>
    <property type="match status" value="1"/>
</dbReference>
<dbReference type="PANTHER" id="PTHR21207:SF2">
    <property type="entry name" value="PARKIN COREGULATED GENE PROTEIN"/>
    <property type="match status" value="1"/>
</dbReference>
<keyword evidence="2" id="KW-1185">Reference proteome</keyword>
<dbReference type="AlphaFoldDB" id="A0AAW1PWM3"/>
<dbReference type="Pfam" id="PF10274">
    <property type="entry name" value="ParcG"/>
    <property type="match status" value="1"/>
</dbReference>
<proteinExistence type="predicted"/>
<protein>
    <submittedName>
        <fullName evidence="1">Uncharacterized protein</fullName>
    </submittedName>
</protein>
<comment type="caution">
    <text evidence="1">The sequence shown here is derived from an EMBL/GenBank/DDBJ whole genome shotgun (WGS) entry which is preliminary data.</text>
</comment>
<evidence type="ECO:0000313" key="1">
    <source>
        <dbReference type="EMBL" id="KAK9813013.1"/>
    </source>
</evidence>